<comment type="caution">
    <text evidence="2">The sequence shown here is derived from an EMBL/GenBank/DDBJ whole genome shotgun (WGS) entry which is preliminary data.</text>
</comment>
<dbReference type="AlphaFoldDB" id="A0A1G2LSM3"/>
<evidence type="ECO:0000313" key="3">
    <source>
        <dbReference type="Proteomes" id="UP000177171"/>
    </source>
</evidence>
<name>A0A1G2LSM3_9BACT</name>
<organism evidence="2 3">
    <name type="scientific">Candidatus Sungbacteria bacterium RIFCSPLOWO2_12_FULL_41_11</name>
    <dbReference type="NCBI Taxonomy" id="1802286"/>
    <lineage>
        <taxon>Bacteria</taxon>
        <taxon>Candidatus Sungiibacteriota</taxon>
    </lineage>
</organism>
<sequence>MKNLRAHHLLSFLAAGGVALAALNFSGSNTQPLFNSSDSFVLFASEEVKIEEGTQISSGDIGSNKTIDVQKDAIINGNLFADKITLDKNTTINGNVSFNKLQIKKENANIRNSNQASFSTHS</sequence>
<dbReference type="Proteomes" id="UP000177171">
    <property type="component" value="Unassembled WGS sequence"/>
</dbReference>
<proteinExistence type="predicted"/>
<keyword evidence="1" id="KW-0732">Signal</keyword>
<reference evidence="2 3" key="1">
    <citation type="journal article" date="2016" name="Nat. Commun.">
        <title>Thousands of microbial genomes shed light on interconnected biogeochemical processes in an aquifer system.</title>
        <authorList>
            <person name="Anantharaman K."/>
            <person name="Brown C.T."/>
            <person name="Hug L.A."/>
            <person name="Sharon I."/>
            <person name="Castelle C.J."/>
            <person name="Probst A.J."/>
            <person name="Thomas B.C."/>
            <person name="Singh A."/>
            <person name="Wilkins M.J."/>
            <person name="Karaoz U."/>
            <person name="Brodie E.L."/>
            <person name="Williams K.H."/>
            <person name="Hubbard S.S."/>
            <person name="Banfield J.F."/>
        </authorList>
    </citation>
    <scope>NUCLEOTIDE SEQUENCE [LARGE SCALE GENOMIC DNA]</scope>
</reference>
<gene>
    <name evidence="2" type="ORF">A3G49_05610</name>
</gene>
<accession>A0A1G2LSM3</accession>
<evidence type="ECO:0000256" key="1">
    <source>
        <dbReference type="SAM" id="SignalP"/>
    </source>
</evidence>
<evidence type="ECO:0008006" key="4">
    <source>
        <dbReference type="Google" id="ProtNLM"/>
    </source>
</evidence>
<protein>
    <recommendedName>
        <fullName evidence="4">Organic solvent tolerance-like N-terminal domain-containing protein</fullName>
    </recommendedName>
</protein>
<feature type="signal peptide" evidence="1">
    <location>
        <begin position="1"/>
        <end position="21"/>
    </location>
</feature>
<feature type="chain" id="PRO_5009583582" description="Organic solvent tolerance-like N-terminal domain-containing protein" evidence="1">
    <location>
        <begin position="22"/>
        <end position="122"/>
    </location>
</feature>
<evidence type="ECO:0000313" key="2">
    <source>
        <dbReference type="EMBL" id="OHA14630.1"/>
    </source>
</evidence>
<dbReference type="EMBL" id="MHQY01000005">
    <property type="protein sequence ID" value="OHA14630.1"/>
    <property type="molecule type" value="Genomic_DNA"/>
</dbReference>